<feature type="transmembrane region" description="Helical" evidence="7">
    <location>
        <begin position="191"/>
        <end position="208"/>
    </location>
</feature>
<dbReference type="InterPro" id="IPR011701">
    <property type="entry name" value="MFS"/>
</dbReference>
<reference evidence="11" key="1">
    <citation type="journal article" date="2019" name="Int. J. Syst. Evol. Microbiol.">
        <title>The Global Catalogue of Microorganisms (GCM) 10K type strain sequencing project: providing services to taxonomists for standard genome sequencing and annotation.</title>
        <authorList>
            <consortium name="The Broad Institute Genomics Platform"/>
            <consortium name="The Broad Institute Genome Sequencing Center for Infectious Disease"/>
            <person name="Wu L."/>
            <person name="Ma J."/>
        </authorList>
    </citation>
    <scope>NUCLEOTIDE SEQUENCE [LARGE SCALE GENOMIC DNA]</scope>
    <source>
        <strain evidence="11">TBRC 7912</strain>
    </source>
</reference>
<proteinExistence type="predicted"/>
<evidence type="ECO:0000256" key="1">
    <source>
        <dbReference type="ARBA" id="ARBA00004429"/>
    </source>
</evidence>
<accession>A0ABV8EYL0</accession>
<keyword evidence="2" id="KW-0813">Transport</keyword>
<evidence type="ECO:0000256" key="4">
    <source>
        <dbReference type="ARBA" id="ARBA00022989"/>
    </source>
</evidence>
<dbReference type="EMBL" id="JBHSBC010000014">
    <property type="protein sequence ID" value="MFC3981462.1"/>
    <property type="molecule type" value="Genomic_DNA"/>
</dbReference>
<feature type="transmembrane region" description="Helical" evidence="7">
    <location>
        <begin position="130"/>
        <end position="151"/>
    </location>
</feature>
<evidence type="ECO:0000256" key="5">
    <source>
        <dbReference type="ARBA" id="ARBA00023136"/>
    </source>
</evidence>
<dbReference type="PANTHER" id="PTHR23501">
    <property type="entry name" value="MAJOR FACILITATOR SUPERFAMILY"/>
    <property type="match status" value="1"/>
</dbReference>
<dbReference type="PROSITE" id="PS50850">
    <property type="entry name" value="MFS"/>
    <property type="match status" value="1"/>
</dbReference>
<feature type="transmembrane region" description="Helical" evidence="7">
    <location>
        <begin position="251"/>
        <end position="271"/>
    </location>
</feature>
<keyword evidence="11" id="KW-1185">Reference proteome</keyword>
<dbReference type="PANTHER" id="PTHR23501:SF191">
    <property type="entry name" value="VACUOLAR BASIC AMINO ACID TRANSPORTER 4"/>
    <property type="match status" value="1"/>
</dbReference>
<feature type="region of interest" description="Disordered" evidence="6">
    <location>
        <begin position="465"/>
        <end position="490"/>
    </location>
</feature>
<feature type="transmembrane region" description="Helical" evidence="7">
    <location>
        <begin position="72"/>
        <end position="91"/>
    </location>
</feature>
<keyword evidence="4 7" id="KW-1133">Transmembrane helix</keyword>
<evidence type="ECO:0000256" key="3">
    <source>
        <dbReference type="ARBA" id="ARBA00022692"/>
    </source>
</evidence>
<evidence type="ECO:0000256" key="6">
    <source>
        <dbReference type="SAM" id="MobiDB-lite"/>
    </source>
</evidence>
<evidence type="ECO:0000256" key="7">
    <source>
        <dbReference type="SAM" id="Phobius"/>
    </source>
</evidence>
<keyword evidence="5 7" id="KW-0472">Membrane</keyword>
<comment type="subcellular location">
    <subcellularLocation>
        <location evidence="1">Cell inner membrane</location>
        <topology evidence="1">Multi-pass membrane protein</topology>
    </subcellularLocation>
</comment>
<dbReference type="Pfam" id="PF07690">
    <property type="entry name" value="MFS_1"/>
    <property type="match status" value="1"/>
</dbReference>
<evidence type="ECO:0000256" key="2">
    <source>
        <dbReference type="ARBA" id="ARBA00022448"/>
    </source>
</evidence>
<feature type="transmembrane region" description="Helical" evidence="7">
    <location>
        <begin position="311"/>
        <end position="334"/>
    </location>
</feature>
<sequence>MTRRGPVVAGLMLSTALAAMDATIVATAVPAIVRDLGAFSLFPWVIAVYMLAQAVCTPIYGGLADVYGRKPMLLVGAATFLAGSLLAGVAWSMPVLIVARAVQGIGAGAILPITQTIAGDLYPLAQRGRISALMSTVWGGSALLGPALGGLLSEFGLWRWVFLLNLPIGVAALAMVTVFLRESVERRPHRLDLFGTALLAAGVVTVMIGLQETVWWLIAPGLALLAAFLRWERHAAEPVVPPWVWRDRMLLGSFLGSALVGVVLIAPALYLPTYAQGVLGVGAVAAGFALATQSIGWPLAAGLADRLYLRYGFRATALAGMVLVVVSAVMFTLLGPASPLVYAGLCAFVNGAGLGLVSVSCLVGAQSVVGWERRGVVTGGVVFFRSAGSAVGTAVFAAVASLSLLSSGSVGSVDDVAAALDGPGAQAARSALAFAVHHVFLAMTVVVVLGVPAVLVMPRRGRPLSETLSKADPETVSEGGEDGGRTRADR</sequence>
<feature type="chain" id="PRO_5047499894" evidence="8">
    <location>
        <begin position="19"/>
        <end position="490"/>
    </location>
</feature>
<dbReference type="InterPro" id="IPR020846">
    <property type="entry name" value="MFS_dom"/>
</dbReference>
<dbReference type="Gene3D" id="1.20.1720.10">
    <property type="entry name" value="Multidrug resistance protein D"/>
    <property type="match status" value="1"/>
</dbReference>
<feature type="transmembrane region" description="Helical" evidence="7">
    <location>
        <begin position="277"/>
        <end position="299"/>
    </location>
</feature>
<feature type="transmembrane region" description="Helical" evidence="7">
    <location>
        <begin position="97"/>
        <end position="118"/>
    </location>
</feature>
<dbReference type="InterPro" id="IPR036259">
    <property type="entry name" value="MFS_trans_sf"/>
</dbReference>
<keyword evidence="3 7" id="KW-0812">Transmembrane</keyword>
<name>A0ABV8EYL0_9ACTN</name>
<feature type="transmembrane region" description="Helical" evidence="7">
    <location>
        <begin position="376"/>
        <end position="400"/>
    </location>
</feature>
<feature type="domain" description="Major facilitator superfamily (MFS) profile" evidence="9">
    <location>
        <begin position="7"/>
        <end position="462"/>
    </location>
</feature>
<protein>
    <submittedName>
        <fullName evidence="10">MFS transporter</fullName>
    </submittedName>
</protein>
<feature type="transmembrane region" description="Helical" evidence="7">
    <location>
        <begin position="214"/>
        <end position="231"/>
    </location>
</feature>
<dbReference type="RefSeq" id="WP_386190097.1">
    <property type="nucleotide sequence ID" value="NZ_JBHSBC010000014.1"/>
</dbReference>
<comment type="caution">
    <text evidence="10">The sequence shown here is derived from an EMBL/GenBank/DDBJ whole genome shotgun (WGS) entry which is preliminary data.</text>
</comment>
<dbReference type="Gene3D" id="1.20.1250.20">
    <property type="entry name" value="MFS general substrate transporter like domains"/>
    <property type="match status" value="1"/>
</dbReference>
<dbReference type="SUPFAM" id="SSF103473">
    <property type="entry name" value="MFS general substrate transporter"/>
    <property type="match status" value="1"/>
</dbReference>
<feature type="transmembrane region" description="Helical" evidence="7">
    <location>
        <begin position="340"/>
        <end position="364"/>
    </location>
</feature>
<keyword evidence="8" id="KW-0732">Signal</keyword>
<evidence type="ECO:0000313" key="11">
    <source>
        <dbReference type="Proteomes" id="UP001595698"/>
    </source>
</evidence>
<organism evidence="10 11">
    <name type="scientific">Streptosporangium jomthongense</name>
    <dbReference type="NCBI Taxonomy" id="1193683"/>
    <lineage>
        <taxon>Bacteria</taxon>
        <taxon>Bacillati</taxon>
        <taxon>Actinomycetota</taxon>
        <taxon>Actinomycetes</taxon>
        <taxon>Streptosporangiales</taxon>
        <taxon>Streptosporangiaceae</taxon>
        <taxon>Streptosporangium</taxon>
    </lineage>
</organism>
<evidence type="ECO:0000259" key="9">
    <source>
        <dbReference type="PROSITE" id="PS50850"/>
    </source>
</evidence>
<gene>
    <name evidence="10" type="ORF">ACFOYY_15085</name>
</gene>
<feature type="transmembrane region" description="Helical" evidence="7">
    <location>
        <begin position="36"/>
        <end position="60"/>
    </location>
</feature>
<dbReference type="Proteomes" id="UP001595698">
    <property type="component" value="Unassembled WGS sequence"/>
</dbReference>
<feature type="transmembrane region" description="Helical" evidence="7">
    <location>
        <begin position="431"/>
        <end position="456"/>
    </location>
</feature>
<evidence type="ECO:0000256" key="8">
    <source>
        <dbReference type="SAM" id="SignalP"/>
    </source>
</evidence>
<evidence type="ECO:0000313" key="10">
    <source>
        <dbReference type="EMBL" id="MFC3981462.1"/>
    </source>
</evidence>
<feature type="transmembrane region" description="Helical" evidence="7">
    <location>
        <begin position="157"/>
        <end position="179"/>
    </location>
</feature>
<feature type="signal peptide" evidence="8">
    <location>
        <begin position="1"/>
        <end position="18"/>
    </location>
</feature>